<reference evidence="6 7" key="1">
    <citation type="submission" date="2018-09" db="EMBL/GenBank/DDBJ databases">
        <title>Characterization of the phylogenetic diversity of five novel species belonging to the genus Bifidobacterium.</title>
        <authorList>
            <person name="Lugli G.A."/>
            <person name="Duranti S."/>
            <person name="Milani C."/>
        </authorList>
    </citation>
    <scope>NUCLEOTIDE SEQUENCE [LARGE SCALE GENOMIC DNA]</scope>
    <source>
        <strain evidence="6 7">2034B</strain>
    </source>
</reference>
<organism evidence="6 7">
    <name type="scientific">Bifidobacterium goeldii</name>
    <dbReference type="NCBI Taxonomy" id="2306975"/>
    <lineage>
        <taxon>Bacteria</taxon>
        <taxon>Bacillati</taxon>
        <taxon>Actinomycetota</taxon>
        <taxon>Actinomycetes</taxon>
        <taxon>Bifidobacteriales</taxon>
        <taxon>Bifidobacteriaceae</taxon>
        <taxon>Bifidobacterium</taxon>
    </lineage>
</organism>
<evidence type="ECO:0000256" key="3">
    <source>
        <dbReference type="ARBA" id="ARBA00022912"/>
    </source>
</evidence>
<dbReference type="Pfam" id="PF01451">
    <property type="entry name" value="LMWPc"/>
    <property type="match status" value="1"/>
</dbReference>
<feature type="domain" description="Phosphotyrosine protein phosphatase I" evidence="5">
    <location>
        <begin position="1"/>
        <end position="184"/>
    </location>
</feature>
<evidence type="ECO:0000256" key="2">
    <source>
        <dbReference type="ARBA" id="ARBA00022801"/>
    </source>
</evidence>
<dbReference type="EMBL" id="QXGL01000006">
    <property type="protein sequence ID" value="RSX51753.1"/>
    <property type="molecule type" value="Genomic_DNA"/>
</dbReference>
<keyword evidence="3" id="KW-0904">Protein phosphatase</keyword>
<evidence type="ECO:0000256" key="1">
    <source>
        <dbReference type="ARBA" id="ARBA00011063"/>
    </source>
</evidence>
<evidence type="ECO:0000313" key="7">
    <source>
        <dbReference type="Proteomes" id="UP000287533"/>
    </source>
</evidence>
<keyword evidence="7" id="KW-1185">Reference proteome</keyword>
<dbReference type="PRINTS" id="PR00719">
    <property type="entry name" value="LMWPTPASE"/>
</dbReference>
<comment type="similarity">
    <text evidence="1">Belongs to the low molecular weight phosphotyrosine protein phosphatase family.</text>
</comment>
<dbReference type="InterPro" id="IPR023485">
    <property type="entry name" value="Ptyr_pPase"/>
</dbReference>
<dbReference type="RefSeq" id="WP_125981921.1">
    <property type="nucleotide sequence ID" value="NZ_QXGL01000006.1"/>
</dbReference>
<dbReference type="Proteomes" id="UP000287533">
    <property type="component" value="Unassembled WGS sequence"/>
</dbReference>
<keyword evidence="2" id="KW-0378">Hydrolase</keyword>
<proteinExistence type="inferred from homology"/>
<name>A0A430FFW5_9BIFI</name>
<dbReference type="GO" id="GO:0004725">
    <property type="term" value="F:protein tyrosine phosphatase activity"/>
    <property type="evidence" value="ECO:0007669"/>
    <property type="project" value="InterPro"/>
</dbReference>
<dbReference type="PANTHER" id="PTHR11717">
    <property type="entry name" value="LOW MOLECULAR WEIGHT PROTEIN TYROSINE PHOSPHATASE"/>
    <property type="match status" value="1"/>
</dbReference>
<dbReference type="OrthoDB" id="9784339at2"/>
<protein>
    <submittedName>
        <fullName evidence="6">Protein-tyrosine-phosphatase</fullName>
    </submittedName>
</protein>
<dbReference type="Gene3D" id="3.40.50.2300">
    <property type="match status" value="1"/>
</dbReference>
<dbReference type="SUPFAM" id="SSF52788">
    <property type="entry name" value="Phosphotyrosine protein phosphatases I"/>
    <property type="match status" value="1"/>
</dbReference>
<dbReference type="PANTHER" id="PTHR11717:SF31">
    <property type="entry name" value="LOW MOLECULAR WEIGHT PROTEIN-TYROSINE-PHOSPHATASE ETP-RELATED"/>
    <property type="match status" value="1"/>
</dbReference>
<accession>A0A430FFW5</accession>
<evidence type="ECO:0000259" key="5">
    <source>
        <dbReference type="SMART" id="SM00226"/>
    </source>
</evidence>
<evidence type="ECO:0000256" key="4">
    <source>
        <dbReference type="PIRSR" id="PIRSR617867-1"/>
    </source>
</evidence>
<feature type="active site" description="Nucleophile" evidence="4">
    <location>
        <position position="13"/>
    </location>
</feature>
<dbReference type="InterPro" id="IPR017867">
    <property type="entry name" value="Tyr_phospatase_low_mol_wt"/>
</dbReference>
<dbReference type="SMART" id="SM00226">
    <property type="entry name" value="LMWPc"/>
    <property type="match status" value="1"/>
</dbReference>
<sequence length="186" mass="20316">MHILFVCTGNQCRSVMAEYYTRNSLAKRGLSDPTTGIIVSSAGTLHYPPHPADPIAVDLLAQDGIDASSHMSTSLTSAISGSADLILCFEREQISDLLEQNPLAGRKVLLFNDFVNVCQHLRADGPIAGNTVSDRLFEAKDCVSMIRPFLPKASETEDPHRKSRDVFERVYGEIKQGVDNILNAVA</sequence>
<dbReference type="InterPro" id="IPR050438">
    <property type="entry name" value="LMW_PTPase"/>
</dbReference>
<gene>
    <name evidence="6" type="ORF">D2E25_1728</name>
</gene>
<dbReference type="AlphaFoldDB" id="A0A430FFW5"/>
<dbReference type="InterPro" id="IPR036196">
    <property type="entry name" value="Ptyr_pPase_sf"/>
</dbReference>
<comment type="caution">
    <text evidence="6">The sequence shown here is derived from an EMBL/GenBank/DDBJ whole genome shotgun (WGS) entry which is preliminary data.</text>
</comment>
<feature type="active site" description="Nucleophile" evidence="4">
    <location>
        <position position="7"/>
    </location>
</feature>
<evidence type="ECO:0000313" key="6">
    <source>
        <dbReference type="EMBL" id="RSX51753.1"/>
    </source>
</evidence>